<reference evidence="1" key="1">
    <citation type="journal article" date="2020" name="mSystems">
        <title>Genome- and Community-Level Interaction Insights into Carbon Utilization and Element Cycling Functions of Hydrothermarchaeota in Hydrothermal Sediment.</title>
        <authorList>
            <person name="Zhou Z."/>
            <person name="Liu Y."/>
            <person name="Xu W."/>
            <person name="Pan J."/>
            <person name="Luo Z.H."/>
            <person name="Li M."/>
        </authorList>
    </citation>
    <scope>NUCLEOTIDE SEQUENCE [LARGE SCALE GENOMIC DNA]</scope>
    <source>
        <strain evidence="1">SpSt-774</strain>
    </source>
</reference>
<accession>A0A7C4XVR6</accession>
<comment type="caution">
    <text evidence="1">The sequence shown here is derived from an EMBL/GenBank/DDBJ whole genome shotgun (WGS) entry which is preliminary data.</text>
</comment>
<protein>
    <submittedName>
        <fullName evidence="1">Uncharacterized protein</fullName>
    </submittedName>
</protein>
<dbReference type="AlphaFoldDB" id="A0A7C4XVR6"/>
<name>A0A7C4XVR6_UNCW3</name>
<dbReference type="EMBL" id="DTGZ01000166">
    <property type="protein sequence ID" value="HGV98379.1"/>
    <property type="molecule type" value="Genomic_DNA"/>
</dbReference>
<gene>
    <name evidence="1" type="ORF">ENV60_08820</name>
</gene>
<evidence type="ECO:0000313" key="1">
    <source>
        <dbReference type="EMBL" id="HGV98379.1"/>
    </source>
</evidence>
<proteinExistence type="predicted"/>
<organism evidence="1">
    <name type="scientific">candidate division WOR-3 bacterium</name>
    <dbReference type="NCBI Taxonomy" id="2052148"/>
    <lineage>
        <taxon>Bacteria</taxon>
        <taxon>Bacteria division WOR-3</taxon>
    </lineage>
</organism>
<sequence length="247" mass="28238">MSLLLIFIIGGYNLGVEPPTVELVLSEPGKVYYGFLTLYNRGKSGYYVKLGHYDFGIDQNDGSPLPVPLGSTPYSMRGWLKFEPESLYLAPMKAVKVRYTLNPPSGAMGSYYGMVLVSTISPGTEQFRTGIDIGVNFLVTVGNNKLIKKAKIESFYYYKSKEDIQFAYKVSNIGETHLRIKTFLEIKDKQGKVLKRYEPSQHTFLPPQTNRLFQFTWQRPQKGEYTAFAFITYEDEYEIKETKFAVK</sequence>